<dbReference type="GO" id="GO:0005929">
    <property type="term" value="C:cilium"/>
    <property type="evidence" value="ECO:0007669"/>
    <property type="project" value="GOC"/>
</dbReference>
<reference evidence="2" key="1">
    <citation type="submission" date="2015-04" db="EMBL/GenBank/DDBJ databases">
        <title>The genome sequence of the plant pathogenic Rhizarian Plasmodiophora brassicae reveals insights in its biotrophic life cycle and the origin of chitin synthesis.</title>
        <authorList>
            <person name="Schwelm A."/>
            <person name="Fogelqvist J."/>
            <person name="Knaust A."/>
            <person name="Julke S."/>
            <person name="Lilja T."/>
            <person name="Dhandapani V."/>
            <person name="Bonilla-Rosso G."/>
            <person name="Karlsson M."/>
            <person name="Shevchenko A."/>
            <person name="Choi S.R."/>
            <person name="Kim H.G."/>
            <person name="Park J.Y."/>
            <person name="Lim Y.P."/>
            <person name="Ludwig-Muller J."/>
            <person name="Dixelius C."/>
        </authorList>
    </citation>
    <scope>NUCLEOTIDE SEQUENCE</scope>
    <source>
        <tissue evidence="2">Potato root galls</tissue>
    </source>
</reference>
<evidence type="ECO:0000313" key="2">
    <source>
        <dbReference type="EMBL" id="CRZ03701.1"/>
    </source>
</evidence>
<proteinExistence type="predicted"/>
<dbReference type="EMBL" id="HACM01003259">
    <property type="protein sequence ID" value="CRZ03701.1"/>
    <property type="molecule type" value="Transcribed_RNA"/>
</dbReference>
<name>A0A0H5QQF1_9EUKA</name>
<dbReference type="GO" id="GO:0035735">
    <property type="term" value="P:intraciliary transport involved in cilium assembly"/>
    <property type="evidence" value="ECO:0007669"/>
    <property type="project" value="InterPro"/>
</dbReference>
<keyword evidence="1" id="KW-0175">Coiled coil</keyword>
<dbReference type="PANTHER" id="PTHR31540:SF1">
    <property type="entry name" value="CENTROSOMAL PROTEIN OF 131 KDA"/>
    <property type="match status" value="1"/>
</dbReference>
<feature type="coiled-coil region" evidence="1">
    <location>
        <begin position="159"/>
        <end position="229"/>
    </location>
</feature>
<dbReference type="AlphaFoldDB" id="A0A0H5QQF1"/>
<accession>A0A0H5QQF1</accession>
<feature type="non-terminal residue" evidence="2">
    <location>
        <position position="1"/>
    </location>
</feature>
<feature type="coiled-coil region" evidence="1">
    <location>
        <begin position="91"/>
        <end position="132"/>
    </location>
</feature>
<dbReference type="PANTHER" id="PTHR31540">
    <property type="entry name" value="CENTROSOMAL PROTEIN OF 131 KDA"/>
    <property type="match status" value="1"/>
</dbReference>
<dbReference type="InterPro" id="IPR030465">
    <property type="entry name" value="CEP131"/>
</dbReference>
<protein>
    <submittedName>
        <fullName evidence="2">Uncharacterized protein</fullName>
    </submittedName>
</protein>
<sequence length="233" mass="27303">ERAKDLRERHEKDAVARDKAFREKTVIERNQQIELVVEKFSAEATASERLHESQMKTACEALRKKMEDAEMGWRTRHERLTELYREACIGQEQFKQNSTEINENIQRLTKRKEELELKLSRIEADRSVDEQKWKERLKACETECAEKAAVAEGRIQQAAQETGKILDGLQKQIAECEERRSSEMSEVESRVRAAMANKDGLIATLRNQLESKELRIQHMDRVLAQYKRDMLEI</sequence>
<evidence type="ECO:0000256" key="1">
    <source>
        <dbReference type="SAM" id="Coils"/>
    </source>
</evidence>
<organism evidence="2">
    <name type="scientific">Spongospora subterranea</name>
    <dbReference type="NCBI Taxonomy" id="70186"/>
    <lineage>
        <taxon>Eukaryota</taxon>
        <taxon>Sar</taxon>
        <taxon>Rhizaria</taxon>
        <taxon>Endomyxa</taxon>
        <taxon>Phytomyxea</taxon>
        <taxon>Plasmodiophorida</taxon>
        <taxon>Plasmodiophoridae</taxon>
        <taxon>Spongospora</taxon>
    </lineage>
</organism>